<gene>
    <name evidence="1" type="ORF">GCM10023323_22880</name>
</gene>
<name>A0ABP9T3Q8_9ACTN</name>
<dbReference type="InterPro" id="IPR024486">
    <property type="entry name" value="DUF2617"/>
</dbReference>
<reference evidence="2" key="1">
    <citation type="journal article" date="2019" name="Int. J. Syst. Evol. Microbiol.">
        <title>The Global Catalogue of Microorganisms (GCM) 10K type strain sequencing project: providing services to taxonomists for standard genome sequencing and annotation.</title>
        <authorList>
            <consortium name="The Broad Institute Genomics Platform"/>
            <consortium name="The Broad Institute Genome Sequencing Center for Infectious Disease"/>
            <person name="Wu L."/>
            <person name="Ma J."/>
        </authorList>
    </citation>
    <scope>NUCLEOTIDE SEQUENCE [LARGE SCALE GENOMIC DNA]</scope>
    <source>
        <strain evidence="2">JCM 18306</strain>
    </source>
</reference>
<comment type="caution">
    <text evidence="1">The sequence shown here is derived from an EMBL/GenBank/DDBJ whole genome shotgun (WGS) entry which is preliminary data.</text>
</comment>
<dbReference type="Proteomes" id="UP001499878">
    <property type="component" value="Unassembled WGS sequence"/>
</dbReference>
<protein>
    <submittedName>
        <fullName evidence="1">DUF2617 family protein</fullName>
    </submittedName>
</protein>
<dbReference type="EMBL" id="BAABJR010000005">
    <property type="protein sequence ID" value="GAA5207424.1"/>
    <property type="molecule type" value="Genomic_DNA"/>
</dbReference>
<dbReference type="RefSeq" id="WP_345629217.1">
    <property type="nucleotide sequence ID" value="NZ_BAABJR010000005.1"/>
</dbReference>
<evidence type="ECO:0000313" key="1">
    <source>
        <dbReference type="EMBL" id="GAA5207424.1"/>
    </source>
</evidence>
<keyword evidence="2" id="KW-1185">Reference proteome</keyword>
<accession>A0ABP9T3Q8</accession>
<evidence type="ECO:0000313" key="2">
    <source>
        <dbReference type="Proteomes" id="UP001499878"/>
    </source>
</evidence>
<organism evidence="1 2">
    <name type="scientific">Streptomyces thinghirensis</name>
    <dbReference type="NCBI Taxonomy" id="551547"/>
    <lineage>
        <taxon>Bacteria</taxon>
        <taxon>Bacillati</taxon>
        <taxon>Actinomycetota</taxon>
        <taxon>Actinomycetes</taxon>
        <taxon>Kitasatosporales</taxon>
        <taxon>Streptomycetaceae</taxon>
        <taxon>Streptomyces</taxon>
    </lineage>
</organism>
<proteinExistence type="predicted"/>
<sequence length="171" mass="18572">MHAPSLLSLQAPYLDTAADQLCFSLDLTERPALAEREVLVGGVSVRMRLLGASHQVFVGPVRETVACLPGAARGLPARLTRQQDAWDYDFSATTARLNPLEFSAQVVDILGRAADAEHSLCGVFPGSPEAVTAVVVEASDEACRTRLSWRTWHTYPQDGQIVSTHTTLETR</sequence>
<dbReference type="Pfam" id="PF10936">
    <property type="entry name" value="DUF2617"/>
    <property type="match status" value="1"/>
</dbReference>